<comment type="caution">
    <text evidence="5">The sequence shown here is derived from an EMBL/GenBank/DDBJ whole genome shotgun (WGS) entry which is preliminary data.</text>
</comment>
<dbReference type="Gene3D" id="3.30.70.270">
    <property type="match status" value="1"/>
</dbReference>
<dbReference type="PANTHER" id="PTHR45138">
    <property type="entry name" value="REGULATORY COMPONENTS OF SENSORY TRANSDUCTION SYSTEM"/>
    <property type="match status" value="1"/>
</dbReference>
<dbReference type="InterPro" id="IPR050469">
    <property type="entry name" value="Diguanylate_Cyclase"/>
</dbReference>
<keyword evidence="3" id="KW-1133">Transmembrane helix</keyword>
<dbReference type="OrthoDB" id="9813903at2"/>
<dbReference type="GO" id="GO:0052621">
    <property type="term" value="F:diguanylate cyclase activity"/>
    <property type="evidence" value="ECO:0007669"/>
    <property type="project" value="UniProtKB-EC"/>
</dbReference>
<organism evidence="5 6">
    <name type="scientific">Cupriavidus gilardii J11</name>
    <dbReference type="NCBI Taxonomy" id="936133"/>
    <lineage>
        <taxon>Bacteria</taxon>
        <taxon>Pseudomonadati</taxon>
        <taxon>Pseudomonadota</taxon>
        <taxon>Betaproteobacteria</taxon>
        <taxon>Burkholderiales</taxon>
        <taxon>Burkholderiaceae</taxon>
        <taxon>Cupriavidus</taxon>
    </lineage>
</organism>
<comment type="catalytic activity">
    <reaction evidence="2">
        <text>2 GTP = 3',3'-c-di-GMP + 2 diphosphate</text>
        <dbReference type="Rhea" id="RHEA:24898"/>
        <dbReference type="ChEBI" id="CHEBI:33019"/>
        <dbReference type="ChEBI" id="CHEBI:37565"/>
        <dbReference type="ChEBI" id="CHEBI:58805"/>
        <dbReference type="EC" id="2.7.7.65"/>
    </reaction>
</comment>
<dbReference type="InterPro" id="IPR029787">
    <property type="entry name" value="Nucleotide_cyclase"/>
</dbReference>
<feature type="transmembrane region" description="Helical" evidence="3">
    <location>
        <begin position="37"/>
        <end position="56"/>
    </location>
</feature>
<evidence type="ECO:0000259" key="4">
    <source>
        <dbReference type="PROSITE" id="PS50887"/>
    </source>
</evidence>
<keyword evidence="6" id="KW-1185">Reference proteome</keyword>
<evidence type="ECO:0000256" key="3">
    <source>
        <dbReference type="SAM" id="Phobius"/>
    </source>
</evidence>
<feature type="transmembrane region" description="Helical" evidence="3">
    <location>
        <begin position="6"/>
        <end position="25"/>
    </location>
</feature>
<dbReference type="SUPFAM" id="SSF55073">
    <property type="entry name" value="Nucleotide cyclase"/>
    <property type="match status" value="1"/>
</dbReference>
<keyword evidence="3" id="KW-0812">Transmembrane</keyword>
<accession>A0A562B7R1</accession>
<feature type="transmembrane region" description="Helical" evidence="3">
    <location>
        <begin position="92"/>
        <end position="109"/>
    </location>
</feature>
<evidence type="ECO:0000256" key="1">
    <source>
        <dbReference type="ARBA" id="ARBA00012528"/>
    </source>
</evidence>
<evidence type="ECO:0000256" key="2">
    <source>
        <dbReference type="ARBA" id="ARBA00034247"/>
    </source>
</evidence>
<keyword evidence="3" id="KW-0472">Membrane</keyword>
<dbReference type="AlphaFoldDB" id="A0A562B7R1"/>
<dbReference type="CDD" id="cd01949">
    <property type="entry name" value="GGDEF"/>
    <property type="match status" value="1"/>
</dbReference>
<feature type="transmembrane region" description="Helical" evidence="3">
    <location>
        <begin position="168"/>
        <end position="186"/>
    </location>
</feature>
<name>A0A562B7R1_9BURK</name>
<reference evidence="5 6" key="1">
    <citation type="submission" date="2019-07" db="EMBL/GenBank/DDBJ databases">
        <title>Genome sequencing of lignin-degrading bacterial isolates.</title>
        <authorList>
            <person name="Gladden J."/>
        </authorList>
    </citation>
    <scope>NUCLEOTIDE SEQUENCE [LARGE SCALE GENOMIC DNA]</scope>
    <source>
        <strain evidence="5 6">J11</strain>
    </source>
</reference>
<dbReference type="EMBL" id="VLJN01000038">
    <property type="protein sequence ID" value="TWG81246.1"/>
    <property type="molecule type" value="Genomic_DNA"/>
</dbReference>
<dbReference type="Proteomes" id="UP000318141">
    <property type="component" value="Unassembled WGS sequence"/>
</dbReference>
<feature type="domain" description="GGDEF" evidence="4">
    <location>
        <begin position="271"/>
        <end position="403"/>
    </location>
</feature>
<feature type="transmembrane region" description="Helical" evidence="3">
    <location>
        <begin position="206"/>
        <end position="229"/>
    </location>
</feature>
<evidence type="ECO:0000313" key="5">
    <source>
        <dbReference type="EMBL" id="TWG81246.1"/>
    </source>
</evidence>
<dbReference type="FunFam" id="3.30.70.270:FF:000001">
    <property type="entry name" value="Diguanylate cyclase domain protein"/>
    <property type="match status" value="1"/>
</dbReference>
<protein>
    <recommendedName>
        <fullName evidence="1">diguanylate cyclase</fullName>
        <ecNumber evidence="1">2.7.7.65</ecNumber>
    </recommendedName>
</protein>
<dbReference type="PANTHER" id="PTHR45138:SF9">
    <property type="entry name" value="DIGUANYLATE CYCLASE DGCM-RELATED"/>
    <property type="match status" value="1"/>
</dbReference>
<proteinExistence type="predicted"/>
<dbReference type="NCBIfam" id="TIGR00254">
    <property type="entry name" value="GGDEF"/>
    <property type="match status" value="1"/>
</dbReference>
<dbReference type="SMART" id="SM00267">
    <property type="entry name" value="GGDEF"/>
    <property type="match status" value="1"/>
</dbReference>
<dbReference type="InterPro" id="IPR043128">
    <property type="entry name" value="Rev_trsase/Diguanyl_cyclase"/>
</dbReference>
<sequence>MTTALALLAITTALAGMMLAIVWSLRRCGLPGVGDWWRANLLLTAAMILITTRGFVPDVLSVLVANVGLAWALALFHVGVQRFCGRPPWRTLLAGTGAVAAGIVYWRYVDDDVNARVLVVSVFHGAVCMWTGLTLWRNRPRPGHDRHGMPLPLPGGNRRRDAVRGPRAPWIITAGFALLFAVGHGIRGMVSLDAMLAGDTLAAPGFHPVFLAVGALVMPAMTMGAVLMIHGAIVERLEAVANTDYLTGVLSRKAFEEQAARVLAFAEARGMPVALLIVDVDHFKVVNDTHGHAAGDAVLTAFSAAVADTIRQGDLIGRLGGEEFAVLLPGASDHEASRIAERVRAAAAAQMVRWHGVVIPYTVSGGLASWQKGEDFAALAARADTALYVAKLAGRNRTRSHEEMTAA</sequence>
<dbReference type="EC" id="2.7.7.65" evidence="1"/>
<evidence type="ECO:0000313" key="6">
    <source>
        <dbReference type="Proteomes" id="UP000318141"/>
    </source>
</evidence>
<gene>
    <name evidence="5" type="ORF">L602_004300000120</name>
</gene>
<dbReference type="PROSITE" id="PS50887">
    <property type="entry name" value="GGDEF"/>
    <property type="match status" value="1"/>
</dbReference>
<feature type="transmembrane region" description="Helical" evidence="3">
    <location>
        <begin position="62"/>
        <end position="80"/>
    </location>
</feature>
<dbReference type="Pfam" id="PF00990">
    <property type="entry name" value="GGDEF"/>
    <property type="match status" value="1"/>
</dbReference>
<dbReference type="InterPro" id="IPR000160">
    <property type="entry name" value="GGDEF_dom"/>
</dbReference>
<feature type="transmembrane region" description="Helical" evidence="3">
    <location>
        <begin position="115"/>
        <end position="136"/>
    </location>
</feature>